<sequence length="235" mass="25946">MLRAVFAASLLGLAGPAFAREGDGPREAGYRPADGERIVFDVYREGSEFGVHELQFSRDGDGDLTVEIAIRLRAGFGPITVFRYEHDSTEVWREEDLVSLAARTLKDGEVYEISAALHEGALRVEGESPQQGAFETSYPGGTLPSSHWHGYPAGTLTLLNTEFGTPLEAVVDYVGREEIEADGTTIPAHRYRLSSSLELDLWYDETGRWAGCAFRARGQDIRYVRRFDPVEGPSS</sequence>
<feature type="signal peptide" evidence="1">
    <location>
        <begin position="1"/>
        <end position="19"/>
    </location>
</feature>
<dbReference type="OrthoDB" id="6086999at2"/>
<organism evidence="2 3">
    <name type="scientific">Marinicauda algicola</name>
    <dbReference type="NCBI Taxonomy" id="2029849"/>
    <lineage>
        <taxon>Bacteria</taxon>
        <taxon>Pseudomonadati</taxon>
        <taxon>Pseudomonadota</taxon>
        <taxon>Alphaproteobacteria</taxon>
        <taxon>Maricaulales</taxon>
        <taxon>Maricaulaceae</taxon>
        <taxon>Marinicauda</taxon>
    </lineage>
</organism>
<name>A0A4S2GYJ1_9PROT</name>
<reference evidence="2 3" key="1">
    <citation type="journal article" date="2017" name="Int. J. Syst. Evol. Microbiol.">
        <title>Marinicauda algicola sp. nov., isolated from a marine red alga Rhodosorus marinus.</title>
        <authorList>
            <person name="Jeong S.E."/>
            <person name="Jeon S.H."/>
            <person name="Chun B.H."/>
            <person name="Kim D.W."/>
            <person name="Jeon C.O."/>
        </authorList>
    </citation>
    <scope>NUCLEOTIDE SEQUENCE [LARGE SCALE GENOMIC DNA]</scope>
    <source>
        <strain evidence="2 3">JCM 31718</strain>
    </source>
</reference>
<dbReference type="AlphaFoldDB" id="A0A4S2GYJ1"/>
<keyword evidence="3" id="KW-1185">Reference proteome</keyword>
<keyword evidence="1" id="KW-0732">Signal</keyword>
<comment type="caution">
    <text evidence="2">The sequence shown here is derived from an EMBL/GenBank/DDBJ whole genome shotgun (WGS) entry which is preliminary data.</text>
</comment>
<proteinExistence type="predicted"/>
<evidence type="ECO:0000256" key="1">
    <source>
        <dbReference type="SAM" id="SignalP"/>
    </source>
</evidence>
<dbReference type="EMBL" id="SRXW01000004">
    <property type="protein sequence ID" value="TGY87951.1"/>
    <property type="molecule type" value="Genomic_DNA"/>
</dbReference>
<evidence type="ECO:0008006" key="4">
    <source>
        <dbReference type="Google" id="ProtNLM"/>
    </source>
</evidence>
<gene>
    <name evidence="2" type="ORF">E5163_13660</name>
</gene>
<accession>A0A4S2GYJ1</accession>
<evidence type="ECO:0000313" key="2">
    <source>
        <dbReference type="EMBL" id="TGY87951.1"/>
    </source>
</evidence>
<dbReference type="Proteomes" id="UP000308054">
    <property type="component" value="Unassembled WGS sequence"/>
</dbReference>
<dbReference type="Pfam" id="PF19630">
    <property type="entry name" value="DUF6134"/>
    <property type="match status" value="1"/>
</dbReference>
<dbReference type="RefSeq" id="WP_135996921.1">
    <property type="nucleotide sequence ID" value="NZ_CP071057.1"/>
</dbReference>
<evidence type="ECO:0000313" key="3">
    <source>
        <dbReference type="Proteomes" id="UP000308054"/>
    </source>
</evidence>
<protein>
    <recommendedName>
        <fullName evidence="4">DUF3108 domain-containing protein</fullName>
    </recommendedName>
</protein>
<dbReference type="InterPro" id="IPR045767">
    <property type="entry name" value="DUF6134"/>
</dbReference>
<feature type="chain" id="PRO_5020773688" description="DUF3108 domain-containing protein" evidence="1">
    <location>
        <begin position="20"/>
        <end position="235"/>
    </location>
</feature>